<organism evidence="2 3">
    <name type="scientific">Ambispora leptoticha</name>
    <dbReference type="NCBI Taxonomy" id="144679"/>
    <lineage>
        <taxon>Eukaryota</taxon>
        <taxon>Fungi</taxon>
        <taxon>Fungi incertae sedis</taxon>
        <taxon>Mucoromycota</taxon>
        <taxon>Glomeromycotina</taxon>
        <taxon>Glomeromycetes</taxon>
        <taxon>Archaeosporales</taxon>
        <taxon>Ambisporaceae</taxon>
        <taxon>Ambispora</taxon>
    </lineage>
</organism>
<feature type="region of interest" description="Disordered" evidence="1">
    <location>
        <begin position="1"/>
        <end position="44"/>
    </location>
</feature>
<reference evidence="2" key="1">
    <citation type="submission" date="2021-06" db="EMBL/GenBank/DDBJ databases">
        <authorList>
            <person name="Kallberg Y."/>
            <person name="Tangrot J."/>
            <person name="Rosling A."/>
        </authorList>
    </citation>
    <scope>NUCLEOTIDE SEQUENCE</scope>
    <source>
        <strain evidence="2">FL130A</strain>
    </source>
</reference>
<evidence type="ECO:0000256" key="1">
    <source>
        <dbReference type="SAM" id="MobiDB-lite"/>
    </source>
</evidence>
<dbReference type="Proteomes" id="UP000789508">
    <property type="component" value="Unassembled WGS sequence"/>
</dbReference>
<name>A0A9N9B6P7_9GLOM</name>
<evidence type="ECO:0000313" key="3">
    <source>
        <dbReference type="Proteomes" id="UP000789508"/>
    </source>
</evidence>
<protein>
    <submittedName>
        <fullName evidence="2">80_t:CDS:1</fullName>
    </submittedName>
</protein>
<gene>
    <name evidence="2" type="ORF">ALEPTO_LOCUS6035</name>
</gene>
<keyword evidence="3" id="KW-1185">Reference proteome</keyword>
<feature type="compositionally biased region" description="Polar residues" evidence="1">
    <location>
        <begin position="1"/>
        <end position="41"/>
    </location>
</feature>
<evidence type="ECO:0000313" key="2">
    <source>
        <dbReference type="EMBL" id="CAG8554364.1"/>
    </source>
</evidence>
<comment type="caution">
    <text evidence="2">The sequence shown here is derived from an EMBL/GenBank/DDBJ whole genome shotgun (WGS) entry which is preliminary data.</text>
</comment>
<dbReference type="AlphaFoldDB" id="A0A9N9B6P7"/>
<dbReference type="EMBL" id="CAJVPS010001914">
    <property type="protein sequence ID" value="CAG8554364.1"/>
    <property type="molecule type" value="Genomic_DNA"/>
</dbReference>
<sequence>MASSHTNTKIMVQKSNSNGISKTKRVNASSRNRKNNTTPDTTGRRHLWIVRNEIYKSPRNVKKKITETQCRKCLENDESIEIIETNIESLEKAVNKLSSTINKRTNYSFINFAQPFSHLNIDDLLNLSMQFSIPNIDEKNSGLQNREFFQTNDIDLRFNSFHDLKKIY</sequence>
<proteinExistence type="predicted"/>
<accession>A0A9N9B6P7</accession>